<sequence length="67" mass="7644">MRKAVKTLAGTFLQFPLWLLHRVSSYQRTRDWHGLRRGFGECFQKSDPFDTLKSCTVTDSPGQIGVA</sequence>
<feature type="chain" id="PRO_5014863153" evidence="1">
    <location>
        <begin position="26"/>
        <end position="67"/>
    </location>
</feature>
<evidence type="ECO:0000256" key="1">
    <source>
        <dbReference type="SAM" id="SignalP"/>
    </source>
</evidence>
<keyword evidence="1" id="KW-0732">Signal</keyword>
<accession>A0A2M4CFK0</accession>
<protein>
    <submittedName>
        <fullName evidence="2">Putative secreted protein</fullName>
    </submittedName>
</protein>
<evidence type="ECO:0000313" key="2">
    <source>
        <dbReference type="EMBL" id="MBW64039.1"/>
    </source>
</evidence>
<reference evidence="2" key="1">
    <citation type="submission" date="2018-01" db="EMBL/GenBank/DDBJ databases">
        <title>An insight into the sialome of Amazonian anophelines.</title>
        <authorList>
            <person name="Ribeiro J.M."/>
            <person name="Scarpassa V."/>
            <person name="Calvo E."/>
        </authorList>
    </citation>
    <scope>NUCLEOTIDE SEQUENCE</scope>
    <source>
        <tissue evidence="2">Salivary glands</tissue>
    </source>
</reference>
<organism evidence="2">
    <name type="scientific">Anopheles marajoara</name>
    <dbReference type="NCBI Taxonomy" id="58244"/>
    <lineage>
        <taxon>Eukaryota</taxon>
        <taxon>Metazoa</taxon>
        <taxon>Ecdysozoa</taxon>
        <taxon>Arthropoda</taxon>
        <taxon>Hexapoda</taxon>
        <taxon>Insecta</taxon>
        <taxon>Pterygota</taxon>
        <taxon>Neoptera</taxon>
        <taxon>Endopterygota</taxon>
        <taxon>Diptera</taxon>
        <taxon>Nematocera</taxon>
        <taxon>Culicoidea</taxon>
        <taxon>Culicidae</taxon>
        <taxon>Anophelinae</taxon>
        <taxon>Anopheles</taxon>
    </lineage>
</organism>
<feature type="signal peptide" evidence="1">
    <location>
        <begin position="1"/>
        <end position="25"/>
    </location>
</feature>
<dbReference type="EMBL" id="GGFJ01014898">
    <property type="protein sequence ID" value="MBW64039.1"/>
    <property type="molecule type" value="Transcribed_RNA"/>
</dbReference>
<dbReference type="AlphaFoldDB" id="A0A2M4CFK0"/>
<name>A0A2M4CFK0_9DIPT</name>
<proteinExistence type="predicted"/>